<feature type="compositionally biased region" description="Low complexity" evidence="3">
    <location>
        <begin position="203"/>
        <end position="214"/>
    </location>
</feature>
<dbReference type="GO" id="GO:0004386">
    <property type="term" value="F:helicase activity"/>
    <property type="evidence" value="ECO:0007669"/>
    <property type="project" value="UniProtKB-KW"/>
</dbReference>
<keyword evidence="5" id="KW-0547">Nucleotide-binding</keyword>
<dbReference type="Pfam" id="PF00638">
    <property type="entry name" value="Ran_BP1"/>
    <property type="match status" value="2"/>
</dbReference>
<dbReference type="OrthoDB" id="185618at2759"/>
<dbReference type="PANTHER" id="PTHR23138:SF142">
    <property type="entry name" value="RAN-BINDING PROTEIN 3B-RELATED"/>
    <property type="match status" value="1"/>
</dbReference>
<dbReference type="GO" id="GO:0005634">
    <property type="term" value="C:nucleus"/>
    <property type="evidence" value="ECO:0007669"/>
    <property type="project" value="UniProtKB-SubCell"/>
</dbReference>
<dbReference type="InterPro" id="IPR011993">
    <property type="entry name" value="PH-like_dom_sf"/>
</dbReference>
<reference evidence="5 6" key="1">
    <citation type="journal article" date="2020" name="G3 (Bethesda)">
        <title>Genetic Underpinnings of Host Manipulation by Ophiocordyceps as Revealed by Comparative Transcriptomics.</title>
        <authorList>
            <person name="Will I."/>
            <person name="Das B."/>
            <person name="Trinh T."/>
            <person name="Brachmann A."/>
            <person name="Ohm R.A."/>
            <person name="de Bekker C."/>
        </authorList>
    </citation>
    <scope>NUCLEOTIDE SEQUENCE [LARGE SCALE GENOMIC DNA]</scope>
    <source>
        <strain evidence="5 6">EC05</strain>
    </source>
</reference>
<feature type="region of interest" description="Disordered" evidence="3">
    <location>
        <begin position="1"/>
        <end position="257"/>
    </location>
</feature>
<dbReference type="InterPro" id="IPR000156">
    <property type="entry name" value="Ran_bind_dom"/>
</dbReference>
<keyword evidence="2" id="KW-0539">Nucleus</keyword>
<protein>
    <submittedName>
        <fullName evidence="5">DEAD/DEAH box helicase</fullName>
    </submittedName>
</protein>
<dbReference type="SMART" id="SM00160">
    <property type="entry name" value="RanBD"/>
    <property type="match status" value="1"/>
</dbReference>
<feature type="compositionally biased region" description="Low complexity" evidence="3">
    <location>
        <begin position="181"/>
        <end position="196"/>
    </location>
</feature>
<feature type="compositionally biased region" description="Polar residues" evidence="3">
    <location>
        <begin position="141"/>
        <end position="154"/>
    </location>
</feature>
<keyword evidence="5" id="KW-0347">Helicase</keyword>
<dbReference type="InterPro" id="IPR045255">
    <property type="entry name" value="RanBP1-like"/>
</dbReference>
<evidence type="ECO:0000259" key="4">
    <source>
        <dbReference type="PROSITE" id="PS50196"/>
    </source>
</evidence>
<evidence type="ECO:0000313" key="6">
    <source>
        <dbReference type="Proteomes" id="UP000562929"/>
    </source>
</evidence>
<feature type="compositionally biased region" description="Acidic residues" evidence="3">
    <location>
        <begin position="295"/>
        <end position="311"/>
    </location>
</feature>
<dbReference type="Gene3D" id="2.30.29.30">
    <property type="entry name" value="Pleckstrin-homology domain (PH domain)/Phosphotyrosine-binding domain (PTB)"/>
    <property type="match status" value="1"/>
</dbReference>
<evidence type="ECO:0000256" key="3">
    <source>
        <dbReference type="SAM" id="MobiDB-lite"/>
    </source>
</evidence>
<keyword evidence="5" id="KW-0378">Hydrolase</keyword>
<evidence type="ECO:0000313" key="5">
    <source>
        <dbReference type="EMBL" id="KAF4587557.1"/>
    </source>
</evidence>
<evidence type="ECO:0000256" key="2">
    <source>
        <dbReference type="ARBA" id="ARBA00023242"/>
    </source>
</evidence>
<gene>
    <name evidence="5" type="ORF">GQ602_004250</name>
</gene>
<comment type="caution">
    <text evidence="5">The sequence shown here is derived from an EMBL/GenBank/DDBJ whole genome shotgun (WGS) entry which is preliminary data.</text>
</comment>
<feature type="compositionally biased region" description="Polar residues" evidence="3">
    <location>
        <begin position="34"/>
        <end position="45"/>
    </location>
</feature>
<accession>A0A8H4VDF8</accession>
<feature type="compositionally biased region" description="Basic and acidic residues" evidence="3">
    <location>
        <begin position="313"/>
        <end position="328"/>
    </location>
</feature>
<sequence>MCDNNQRASPKSDRNHTNIGEDAEMRAARRELKQSSISDPSASDQGTEEKSTAGDNADSGLSIPVESGCEASTEDPVDVANGDSKPNASPKKKRAHDQLDADRKAQEDDTTSIASTDSAKDRSSRLEPEKKRHRDHDYVDSNPTDTSADTNSTVPAEEVGVETSCANSPKQAADAPEVRAKSPIAAADSSSKSDVATLVEHGPPSSSSVSVKSPIAPRKTGVPSAPKLTFGSNGGVSPFAALSSSSNGFATRSRSGDGFASAFSGVKPLSSFAAFGGPPLQVSKAAKPFGAPDAGSEDEEVEVLADPDGVLEEPPRCTSPDKDTDDKKKARLQKVEIDDGEAEEVSIVSVRAKMFSLDKDVGWKERGAGMLKINVPRVCVEMDEAGVAIPGSFDASALEAHDKTAIDGKGQQMVRLIMRQDQTHRVILNTVVVPAMQFQQKATLKSVGVLFTAFEGEDMKPVSITMRMSAANAKVFMRDIEMVQKQLRRE</sequence>
<feature type="compositionally biased region" description="Basic and acidic residues" evidence="3">
    <location>
        <begin position="96"/>
        <end position="107"/>
    </location>
</feature>
<dbReference type="PROSITE" id="PS50196">
    <property type="entry name" value="RANBD1"/>
    <property type="match status" value="1"/>
</dbReference>
<keyword evidence="6" id="KW-1185">Reference proteome</keyword>
<evidence type="ECO:0000256" key="1">
    <source>
        <dbReference type="ARBA" id="ARBA00004123"/>
    </source>
</evidence>
<dbReference type="EMBL" id="JAACLJ010000004">
    <property type="protein sequence ID" value="KAF4587557.1"/>
    <property type="molecule type" value="Genomic_DNA"/>
</dbReference>
<feature type="compositionally biased region" description="Basic and acidic residues" evidence="3">
    <location>
        <begin position="23"/>
        <end position="33"/>
    </location>
</feature>
<feature type="region of interest" description="Disordered" evidence="3">
    <location>
        <begin position="283"/>
        <end position="328"/>
    </location>
</feature>
<proteinExistence type="predicted"/>
<dbReference type="AlphaFoldDB" id="A0A8H4VDF8"/>
<name>A0A8H4VDF8_9HYPO</name>
<feature type="compositionally biased region" description="Polar residues" evidence="3">
    <location>
        <begin position="242"/>
        <end position="253"/>
    </location>
</feature>
<dbReference type="SUPFAM" id="SSF50729">
    <property type="entry name" value="PH domain-like"/>
    <property type="match status" value="1"/>
</dbReference>
<organism evidence="5 6">
    <name type="scientific">Ophiocordyceps camponoti-floridani</name>
    <dbReference type="NCBI Taxonomy" id="2030778"/>
    <lineage>
        <taxon>Eukaryota</taxon>
        <taxon>Fungi</taxon>
        <taxon>Dikarya</taxon>
        <taxon>Ascomycota</taxon>
        <taxon>Pezizomycotina</taxon>
        <taxon>Sordariomycetes</taxon>
        <taxon>Hypocreomycetidae</taxon>
        <taxon>Hypocreales</taxon>
        <taxon>Ophiocordycipitaceae</taxon>
        <taxon>Ophiocordyceps</taxon>
    </lineage>
</organism>
<feature type="compositionally biased region" description="Basic and acidic residues" evidence="3">
    <location>
        <begin position="118"/>
        <end position="139"/>
    </location>
</feature>
<dbReference type="Proteomes" id="UP000562929">
    <property type="component" value="Unassembled WGS sequence"/>
</dbReference>
<dbReference type="PANTHER" id="PTHR23138">
    <property type="entry name" value="RAN BINDING PROTEIN"/>
    <property type="match status" value="1"/>
</dbReference>
<feature type="domain" description="RanBD1" evidence="4">
    <location>
        <begin position="312"/>
        <end position="489"/>
    </location>
</feature>
<comment type="subcellular location">
    <subcellularLocation>
        <location evidence="1">Nucleus</location>
    </subcellularLocation>
</comment>
<keyword evidence="5" id="KW-0067">ATP-binding</keyword>